<keyword evidence="4" id="KW-1185">Reference proteome</keyword>
<dbReference type="EMBL" id="AP027059">
    <property type="protein sequence ID" value="BDU50223.1"/>
    <property type="molecule type" value="Genomic_DNA"/>
</dbReference>
<proteinExistence type="predicted"/>
<sequence length="325" mass="37387">MKKTLVLLGTLFMMTLLFAQEEVTIYTYDSMGWINDKVVTQFEKENNCKVKVVKFSSTGNIVARLKMEKKHNKADLVIGVTPVMLNALKKEDLLVSYKSKFIKNIKEKEIIFDNEFYVTPYDYGAIAIVYNPENMKSIPKNFKDLTKLKKKLIIEDPRTSTTGQDFLLWTIAVYGENWEQYWKELKPAILTVAPGWSEAFSKFEAGEAPMMVSYGTDGAYSYQYYKSTKYKALIPDDGGFIEVEGVGIVNGSKNIELSKKFIDFMLGNKFQKEIPLNQWMFPVTNIKLPESFKYAVSPKKVVLVSGEEISKNMKKWLGKWEKIME</sequence>
<dbReference type="GO" id="GO:0030975">
    <property type="term" value="F:thiamine binding"/>
    <property type="evidence" value="ECO:0007669"/>
    <property type="project" value="InterPro"/>
</dbReference>
<dbReference type="CDD" id="cd13545">
    <property type="entry name" value="PBP2_TbpA"/>
    <property type="match status" value="1"/>
</dbReference>
<dbReference type="SUPFAM" id="SSF53850">
    <property type="entry name" value="Periplasmic binding protein-like II"/>
    <property type="match status" value="1"/>
</dbReference>
<dbReference type="Pfam" id="PF01547">
    <property type="entry name" value="SBP_bac_1"/>
    <property type="match status" value="1"/>
</dbReference>
<dbReference type="AlphaFoldDB" id="A0AAU9D6P9"/>
<reference evidence="3 4" key="1">
    <citation type="submission" date="2022-11" db="EMBL/GenBank/DDBJ databases">
        <title>Haliovirga abyssi gen. nov., sp. nov., a mesophilic fermentative bacterium isolated from the Iheya North hydrothermal field and the proposal of Haliovirgaceae fam. nov.</title>
        <authorList>
            <person name="Miyazaki U."/>
            <person name="Tame A."/>
            <person name="Miyazaki J."/>
            <person name="Takai K."/>
            <person name="Sawayama S."/>
            <person name="Kitajima M."/>
            <person name="Okamoto A."/>
            <person name="Nakagawa S."/>
        </authorList>
    </citation>
    <scope>NUCLEOTIDE SEQUENCE [LARGE SCALE GENOMIC DNA]</scope>
    <source>
        <strain evidence="3 4">IC12</strain>
    </source>
</reference>
<dbReference type="RefSeq" id="WP_307905155.1">
    <property type="nucleotide sequence ID" value="NZ_AP027059.1"/>
</dbReference>
<dbReference type="InterPro" id="IPR005948">
    <property type="entry name" value="ThiB-like"/>
</dbReference>
<feature type="signal peptide" evidence="2">
    <location>
        <begin position="1"/>
        <end position="19"/>
    </location>
</feature>
<evidence type="ECO:0000313" key="4">
    <source>
        <dbReference type="Proteomes" id="UP001321582"/>
    </source>
</evidence>
<dbReference type="Proteomes" id="UP001321582">
    <property type="component" value="Chromosome"/>
</dbReference>
<evidence type="ECO:0000313" key="3">
    <source>
        <dbReference type="EMBL" id="BDU50223.1"/>
    </source>
</evidence>
<feature type="chain" id="PRO_5043863190" evidence="2">
    <location>
        <begin position="20"/>
        <end position="325"/>
    </location>
</feature>
<dbReference type="PANTHER" id="PTHR30006">
    <property type="entry name" value="THIAMINE-BINDING PERIPLASMIC PROTEIN-RELATED"/>
    <property type="match status" value="1"/>
</dbReference>
<dbReference type="NCBIfam" id="TIGR01254">
    <property type="entry name" value="sfuA"/>
    <property type="match status" value="1"/>
</dbReference>
<accession>A0AAU9D6P9</accession>
<organism evidence="3 4">
    <name type="scientific">Haliovirga abyssi</name>
    <dbReference type="NCBI Taxonomy" id="2996794"/>
    <lineage>
        <taxon>Bacteria</taxon>
        <taxon>Fusobacteriati</taxon>
        <taxon>Fusobacteriota</taxon>
        <taxon>Fusobacteriia</taxon>
        <taxon>Fusobacteriales</taxon>
        <taxon>Haliovirgaceae</taxon>
        <taxon>Haliovirga</taxon>
    </lineage>
</organism>
<dbReference type="KEGG" id="haby:HLVA_07920"/>
<dbReference type="Gene3D" id="3.40.190.10">
    <property type="entry name" value="Periplasmic binding protein-like II"/>
    <property type="match status" value="2"/>
</dbReference>
<protein>
    <submittedName>
        <fullName evidence="3">ABC transporter substrate-binding protein</fullName>
    </submittedName>
</protein>
<evidence type="ECO:0000256" key="1">
    <source>
        <dbReference type="ARBA" id="ARBA00022729"/>
    </source>
</evidence>
<keyword evidence="1 2" id="KW-0732">Signal</keyword>
<dbReference type="GO" id="GO:0015888">
    <property type="term" value="P:thiamine transport"/>
    <property type="evidence" value="ECO:0007669"/>
    <property type="project" value="InterPro"/>
</dbReference>
<dbReference type="InterPro" id="IPR006059">
    <property type="entry name" value="SBP"/>
</dbReference>
<dbReference type="PANTHER" id="PTHR30006:SF2">
    <property type="entry name" value="ABC TRANSPORTER SUBSTRATE-BINDING PROTEIN"/>
    <property type="match status" value="1"/>
</dbReference>
<name>A0AAU9D6P9_9FUSO</name>
<gene>
    <name evidence="3" type="ORF">HLVA_07920</name>
</gene>
<evidence type="ECO:0000256" key="2">
    <source>
        <dbReference type="SAM" id="SignalP"/>
    </source>
</evidence>